<evidence type="ECO:0000313" key="6">
    <source>
        <dbReference type="EMBL" id="RAL21716.1"/>
    </source>
</evidence>
<comment type="caution">
    <text evidence="6">The sequence shown here is derived from an EMBL/GenBank/DDBJ whole genome shotgun (WGS) entry which is preliminary data.</text>
</comment>
<proteinExistence type="predicted"/>
<dbReference type="Proteomes" id="UP000249169">
    <property type="component" value="Unassembled WGS sequence"/>
</dbReference>
<dbReference type="EMBL" id="QHKO01000005">
    <property type="protein sequence ID" value="RAL21716.1"/>
    <property type="molecule type" value="Genomic_DNA"/>
</dbReference>
<keyword evidence="2 5" id="KW-0812">Transmembrane</keyword>
<dbReference type="GO" id="GO:0009403">
    <property type="term" value="P:toxin biosynthetic process"/>
    <property type="evidence" value="ECO:0007669"/>
    <property type="project" value="InterPro"/>
</dbReference>
<keyword evidence="4 5" id="KW-0472">Membrane</keyword>
<dbReference type="InterPro" id="IPR003825">
    <property type="entry name" value="Colicin-V_CvpA"/>
</dbReference>
<keyword evidence="7" id="KW-1185">Reference proteome</keyword>
<evidence type="ECO:0000256" key="3">
    <source>
        <dbReference type="ARBA" id="ARBA00022989"/>
    </source>
</evidence>
<feature type="transmembrane region" description="Helical" evidence="5">
    <location>
        <begin position="31"/>
        <end position="51"/>
    </location>
</feature>
<comment type="subcellular location">
    <subcellularLocation>
        <location evidence="1">Membrane</location>
        <topology evidence="1">Multi-pass membrane protein</topology>
    </subcellularLocation>
</comment>
<feature type="transmembrane region" description="Helical" evidence="5">
    <location>
        <begin position="6"/>
        <end position="24"/>
    </location>
</feature>
<evidence type="ECO:0000256" key="4">
    <source>
        <dbReference type="ARBA" id="ARBA00023136"/>
    </source>
</evidence>
<sequence length="269" mass="29059">MGSAVTLDIVAAFVWVVLVALGWRSGALRQVVRIIAAVAVVAGSSSVSPFVRDTLFESSGPATPGVEALSLLLSGIFIYAGVVFAGWLAVRILRMASDTLGKLDRFAGAMLGALKGLILVYFAVVLVVLIENPLTEHDPDNALGLQGGRAATFVKAHNVLAPWQFPNLRRLHDALVGGALAVELRAQDRVRAHGRAADFLRREALQEMLADEALMAWVREDNYAMTLADARVRELLNDREAVEAMRQVHWSTLRDDLEALSSPDAANEP</sequence>
<evidence type="ECO:0000256" key="2">
    <source>
        <dbReference type="ARBA" id="ARBA00022692"/>
    </source>
</evidence>
<dbReference type="AlphaFoldDB" id="A0A328C8L8"/>
<dbReference type="GO" id="GO:0016020">
    <property type="term" value="C:membrane"/>
    <property type="evidence" value="ECO:0007669"/>
    <property type="project" value="UniProtKB-SubCell"/>
</dbReference>
<reference evidence="6 7" key="1">
    <citation type="submission" date="2018-05" db="EMBL/GenBank/DDBJ databases">
        <title>Lujinxingia marina gen. nov. sp. nov., a new facultative anaerobic member of the class Deltaproteobacteria, and proposal of Lujinxingaceae fam. nov.</title>
        <authorList>
            <person name="Li C.-M."/>
        </authorList>
    </citation>
    <scope>NUCLEOTIDE SEQUENCE [LARGE SCALE GENOMIC DNA]</scope>
    <source>
        <strain evidence="6 7">B210</strain>
    </source>
</reference>
<evidence type="ECO:0000256" key="1">
    <source>
        <dbReference type="ARBA" id="ARBA00004141"/>
    </source>
</evidence>
<name>A0A328C8L8_9DELT</name>
<feature type="transmembrane region" description="Helical" evidence="5">
    <location>
        <begin position="71"/>
        <end position="94"/>
    </location>
</feature>
<keyword evidence="3 5" id="KW-1133">Transmembrane helix</keyword>
<evidence type="ECO:0000313" key="7">
    <source>
        <dbReference type="Proteomes" id="UP000249169"/>
    </source>
</evidence>
<organism evidence="6 7">
    <name type="scientific">Lujinxingia litoralis</name>
    <dbReference type="NCBI Taxonomy" id="2211119"/>
    <lineage>
        <taxon>Bacteria</taxon>
        <taxon>Deltaproteobacteria</taxon>
        <taxon>Bradymonadales</taxon>
        <taxon>Lujinxingiaceae</taxon>
        <taxon>Lujinxingia</taxon>
    </lineage>
</organism>
<evidence type="ECO:0008006" key="8">
    <source>
        <dbReference type="Google" id="ProtNLM"/>
    </source>
</evidence>
<evidence type="ECO:0000256" key="5">
    <source>
        <dbReference type="SAM" id="Phobius"/>
    </source>
</evidence>
<feature type="transmembrane region" description="Helical" evidence="5">
    <location>
        <begin position="106"/>
        <end position="130"/>
    </location>
</feature>
<dbReference type="Pfam" id="PF02674">
    <property type="entry name" value="Colicin_V"/>
    <property type="match status" value="1"/>
</dbReference>
<protein>
    <recommendedName>
        <fullName evidence="8">Colicin V production protein</fullName>
    </recommendedName>
</protein>
<accession>A0A328C8L8</accession>
<gene>
    <name evidence="6" type="ORF">DL240_12745</name>
</gene>